<feature type="non-terminal residue" evidence="2">
    <location>
        <position position="1"/>
    </location>
</feature>
<dbReference type="Proteomes" id="UP000823399">
    <property type="component" value="Unassembled WGS sequence"/>
</dbReference>
<gene>
    <name evidence="2" type="ORF">F5147DRAFT_527038</name>
</gene>
<dbReference type="GeneID" id="64692269"/>
<dbReference type="AlphaFoldDB" id="A0A9P7ES12"/>
<dbReference type="InterPro" id="IPR036047">
    <property type="entry name" value="F-box-like_dom_sf"/>
</dbReference>
<feature type="domain" description="F-box" evidence="1">
    <location>
        <begin position="54"/>
        <end position="111"/>
    </location>
</feature>
<accession>A0A9P7ES12</accession>
<dbReference type="OrthoDB" id="3252786at2759"/>
<comment type="caution">
    <text evidence="2">The sequence shown here is derived from an EMBL/GenBank/DDBJ whole genome shotgun (WGS) entry which is preliminary data.</text>
</comment>
<dbReference type="RefSeq" id="XP_041285230.1">
    <property type="nucleotide sequence ID" value="XM_041430010.1"/>
</dbReference>
<organism evidence="2 3">
    <name type="scientific">Suillus discolor</name>
    <dbReference type="NCBI Taxonomy" id="1912936"/>
    <lineage>
        <taxon>Eukaryota</taxon>
        <taxon>Fungi</taxon>
        <taxon>Dikarya</taxon>
        <taxon>Basidiomycota</taxon>
        <taxon>Agaricomycotina</taxon>
        <taxon>Agaricomycetes</taxon>
        <taxon>Agaricomycetidae</taxon>
        <taxon>Boletales</taxon>
        <taxon>Suillineae</taxon>
        <taxon>Suillaceae</taxon>
        <taxon>Suillus</taxon>
    </lineage>
</organism>
<dbReference type="PROSITE" id="PS50181">
    <property type="entry name" value="FBOX"/>
    <property type="match status" value="1"/>
</dbReference>
<evidence type="ECO:0000313" key="2">
    <source>
        <dbReference type="EMBL" id="KAG2087523.1"/>
    </source>
</evidence>
<protein>
    <recommendedName>
        <fullName evidence="1">F-box domain-containing protein</fullName>
    </recommendedName>
</protein>
<dbReference type="SUPFAM" id="SSF81383">
    <property type="entry name" value="F-box domain"/>
    <property type="match status" value="1"/>
</dbReference>
<name>A0A9P7ES12_9AGAM</name>
<evidence type="ECO:0000313" key="3">
    <source>
        <dbReference type="Proteomes" id="UP000823399"/>
    </source>
</evidence>
<proteinExistence type="predicted"/>
<sequence length="114" mass="13219">IRAIIAEREQQLHAVSQEISGLKTVMDIFNNLHEQLVKKKDKINQSMELHKGFVSPLWSLPDEILSNIFVHCLPNDKHLSLAQNEAPVLLTRVCQKWRKVAVNTSELWYKLHLN</sequence>
<evidence type="ECO:0000259" key="1">
    <source>
        <dbReference type="PROSITE" id="PS50181"/>
    </source>
</evidence>
<dbReference type="EMBL" id="JABBWM010000131">
    <property type="protein sequence ID" value="KAG2087523.1"/>
    <property type="molecule type" value="Genomic_DNA"/>
</dbReference>
<feature type="non-terminal residue" evidence="2">
    <location>
        <position position="114"/>
    </location>
</feature>
<dbReference type="Gene3D" id="1.20.1280.50">
    <property type="match status" value="1"/>
</dbReference>
<dbReference type="InterPro" id="IPR001810">
    <property type="entry name" value="F-box_dom"/>
</dbReference>
<keyword evidence="3" id="KW-1185">Reference proteome</keyword>
<reference evidence="2" key="1">
    <citation type="journal article" date="2020" name="New Phytol.">
        <title>Comparative genomics reveals dynamic genome evolution in host specialist ectomycorrhizal fungi.</title>
        <authorList>
            <person name="Lofgren L.A."/>
            <person name="Nguyen N.H."/>
            <person name="Vilgalys R."/>
            <person name="Ruytinx J."/>
            <person name="Liao H.L."/>
            <person name="Branco S."/>
            <person name="Kuo A."/>
            <person name="LaButti K."/>
            <person name="Lipzen A."/>
            <person name="Andreopoulos W."/>
            <person name="Pangilinan J."/>
            <person name="Riley R."/>
            <person name="Hundley H."/>
            <person name="Na H."/>
            <person name="Barry K."/>
            <person name="Grigoriev I.V."/>
            <person name="Stajich J.E."/>
            <person name="Kennedy P.G."/>
        </authorList>
    </citation>
    <scope>NUCLEOTIDE SEQUENCE</scope>
    <source>
        <strain evidence="2">FC423</strain>
    </source>
</reference>
<dbReference type="Pfam" id="PF12937">
    <property type="entry name" value="F-box-like"/>
    <property type="match status" value="1"/>
</dbReference>